<dbReference type="EMBL" id="JRKL02004991">
    <property type="protein sequence ID" value="KAF3951343.1"/>
    <property type="molecule type" value="Genomic_DNA"/>
</dbReference>
<protein>
    <recommendedName>
        <fullName evidence="6">Helicase ATP-binding domain-containing protein</fullName>
    </recommendedName>
</protein>
<dbReference type="FunFam" id="1.10.3380.30:FF:000010">
    <property type="entry name" value="DExH-box ATP-dependent RNA helicase DExH11"/>
    <property type="match status" value="1"/>
</dbReference>
<dbReference type="Gene3D" id="1.10.3380.30">
    <property type="match status" value="1"/>
</dbReference>
<keyword evidence="1" id="KW-0547">Nucleotide-binding</keyword>
<feature type="region of interest" description="Disordered" evidence="5">
    <location>
        <begin position="287"/>
        <end position="307"/>
    </location>
</feature>
<proteinExistence type="predicted"/>
<dbReference type="InterPro" id="IPR027417">
    <property type="entry name" value="P-loop_NTPase"/>
</dbReference>
<dbReference type="Proteomes" id="UP000737018">
    <property type="component" value="Unassembled WGS sequence"/>
</dbReference>
<comment type="caution">
    <text evidence="7">The sequence shown here is derived from an EMBL/GenBank/DDBJ whole genome shotgun (WGS) entry which is preliminary data.</text>
</comment>
<dbReference type="OrthoDB" id="64767at2759"/>
<dbReference type="PANTHER" id="PTHR12131">
    <property type="entry name" value="ATP-DEPENDENT RNA AND DNA HELICASE"/>
    <property type="match status" value="1"/>
</dbReference>
<feature type="domain" description="Helicase ATP-binding" evidence="6">
    <location>
        <begin position="88"/>
        <end position="224"/>
    </location>
</feature>
<dbReference type="FunFam" id="3.40.50.300:FF:000354">
    <property type="entry name" value="ATP-dependent RNA helicase SKI2"/>
    <property type="match status" value="1"/>
</dbReference>
<evidence type="ECO:0000259" key="6">
    <source>
        <dbReference type="PROSITE" id="PS51192"/>
    </source>
</evidence>
<dbReference type="Gene3D" id="3.40.50.300">
    <property type="entry name" value="P-loop containing nucleotide triphosphate hydrolases"/>
    <property type="match status" value="2"/>
</dbReference>
<evidence type="ECO:0000256" key="5">
    <source>
        <dbReference type="SAM" id="MobiDB-lite"/>
    </source>
</evidence>
<dbReference type="SMART" id="SM00487">
    <property type="entry name" value="DEXDc"/>
    <property type="match status" value="1"/>
</dbReference>
<keyword evidence="4" id="KW-0067">ATP-binding</keyword>
<evidence type="ECO:0000256" key="3">
    <source>
        <dbReference type="ARBA" id="ARBA00022806"/>
    </source>
</evidence>
<evidence type="ECO:0000256" key="2">
    <source>
        <dbReference type="ARBA" id="ARBA00022801"/>
    </source>
</evidence>
<evidence type="ECO:0000313" key="7">
    <source>
        <dbReference type="EMBL" id="KAF3951343.1"/>
    </source>
</evidence>
<dbReference type="InterPro" id="IPR048392">
    <property type="entry name" value="MTR4-like_stalk"/>
</dbReference>
<evidence type="ECO:0000313" key="8">
    <source>
        <dbReference type="Proteomes" id="UP000737018"/>
    </source>
</evidence>
<dbReference type="PANTHER" id="PTHR12131:SF24">
    <property type="entry name" value="DEXH-BOX ATP-DEPENDENT RNA HELICASE DEXH11"/>
    <property type="match status" value="1"/>
</dbReference>
<keyword evidence="2" id="KW-0378">Hydrolase</keyword>
<dbReference type="Pfam" id="PF00270">
    <property type="entry name" value="DEAD"/>
    <property type="match status" value="1"/>
</dbReference>
<dbReference type="InterPro" id="IPR014001">
    <property type="entry name" value="Helicase_ATP-bd"/>
</dbReference>
<dbReference type="GO" id="GO:0070478">
    <property type="term" value="P:nuclear-transcribed mRNA catabolic process, 3'-5' exonucleolytic nonsense-mediated decay"/>
    <property type="evidence" value="ECO:0007669"/>
    <property type="project" value="TreeGrafter"/>
</dbReference>
<organism evidence="7 8">
    <name type="scientific">Castanea mollissima</name>
    <name type="common">Chinese chestnut</name>
    <dbReference type="NCBI Taxonomy" id="60419"/>
    <lineage>
        <taxon>Eukaryota</taxon>
        <taxon>Viridiplantae</taxon>
        <taxon>Streptophyta</taxon>
        <taxon>Embryophyta</taxon>
        <taxon>Tracheophyta</taxon>
        <taxon>Spermatophyta</taxon>
        <taxon>Magnoliopsida</taxon>
        <taxon>eudicotyledons</taxon>
        <taxon>Gunneridae</taxon>
        <taxon>Pentapetalae</taxon>
        <taxon>rosids</taxon>
        <taxon>fabids</taxon>
        <taxon>Fagales</taxon>
        <taxon>Fagaceae</taxon>
        <taxon>Castanea</taxon>
    </lineage>
</organism>
<dbReference type="InterPro" id="IPR011545">
    <property type="entry name" value="DEAD/DEAH_box_helicase_dom"/>
</dbReference>
<dbReference type="InterPro" id="IPR050699">
    <property type="entry name" value="RNA-DNA_Helicase"/>
</dbReference>
<keyword evidence="3" id="KW-0347">Helicase</keyword>
<dbReference type="GO" id="GO:0003676">
    <property type="term" value="F:nucleic acid binding"/>
    <property type="evidence" value="ECO:0007669"/>
    <property type="project" value="InterPro"/>
</dbReference>
<accession>A0A8J4V7E7</accession>
<feature type="compositionally biased region" description="Basic and acidic residues" evidence="5">
    <location>
        <begin position="298"/>
        <end position="307"/>
    </location>
</feature>
<dbReference type="SUPFAM" id="SSF52540">
    <property type="entry name" value="P-loop containing nucleoside triphosphate hydrolases"/>
    <property type="match status" value="2"/>
</dbReference>
<dbReference type="AlphaFoldDB" id="A0A8J4V7E7"/>
<keyword evidence="8" id="KW-1185">Reference proteome</keyword>
<dbReference type="GO" id="GO:0005524">
    <property type="term" value="F:ATP binding"/>
    <property type="evidence" value="ECO:0007669"/>
    <property type="project" value="UniProtKB-KW"/>
</dbReference>
<name>A0A8J4V7E7_9ROSI</name>
<dbReference type="GO" id="GO:0055087">
    <property type="term" value="C:Ski complex"/>
    <property type="evidence" value="ECO:0007669"/>
    <property type="project" value="TreeGrafter"/>
</dbReference>
<dbReference type="GO" id="GO:0016787">
    <property type="term" value="F:hydrolase activity"/>
    <property type="evidence" value="ECO:0007669"/>
    <property type="project" value="UniProtKB-KW"/>
</dbReference>
<evidence type="ECO:0000256" key="4">
    <source>
        <dbReference type="ARBA" id="ARBA00022840"/>
    </source>
</evidence>
<dbReference type="GO" id="GO:0004386">
    <property type="term" value="F:helicase activity"/>
    <property type="evidence" value="ECO:0007669"/>
    <property type="project" value="UniProtKB-KW"/>
</dbReference>
<dbReference type="Pfam" id="PF21408">
    <property type="entry name" value="MTR4-like_stalk"/>
    <property type="match status" value="1"/>
</dbReference>
<reference evidence="7" key="1">
    <citation type="submission" date="2020-03" db="EMBL/GenBank/DDBJ databases">
        <title>Castanea mollissima Vanexum genome sequencing.</title>
        <authorList>
            <person name="Staton M."/>
        </authorList>
    </citation>
    <scope>NUCLEOTIDE SEQUENCE</scope>
    <source>
        <tissue evidence="7">Leaf</tissue>
    </source>
</reference>
<sequence length="453" mass="51072">MRHLSHFLDQFLYKRSGSIKSIVGGRVFESGGSTTKLDGISDGGGQQKQQAWAVIGGGEGIAERFHELVPDMALDFPFELDKFQKEAIYYLERGESVFVAAHTSAGKTVVAEYAFALASKHCTRAVYTAPIKTISNQKYRDFCGKFDVGLLTGDVSLRPEASCLIMTTEILRSMLYRGADIIRDIEWVIFDEVHYVNDVERGVVWEEVIIMLPRHINFVLLSATVWHRRTFQPSGLFAARVDLQGSTPWLHALFTGEDDTWEAWLNVDASGFSGVMGFSGSGIKIRRGYSPSHSPKPTQDELRQQKEEEMDDYCSQVVFDTLRKFDGKEFRQLLPGEYTQMAGRAGRRGLDKIGTVVVMCRDEILEESDLKHVIVGSATRLESQFRLTYIMILHLLRVEELKVEDMLKRSFAEFHAQKKLPEQQKLLILKLAQPTKTSNSTKAPGTGRTGTVW</sequence>
<dbReference type="PROSITE" id="PS51192">
    <property type="entry name" value="HELICASE_ATP_BIND_1"/>
    <property type="match status" value="1"/>
</dbReference>
<gene>
    <name evidence="7" type="ORF">CMV_022995</name>
</gene>
<evidence type="ECO:0000256" key="1">
    <source>
        <dbReference type="ARBA" id="ARBA00022741"/>
    </source>
</evidence>